<dbReference type="GO" id="GO:0006508">
    <property type="term" value="P:proteolysis"/>
    <property type="evidence" value="ECO:0007669"/>
    <property type="project" value="UniProtKB-KW"/>
</dbReference>
<dbReference type="GO" id="GO:0008233">
    <property type="term" value="F:peptidase activity"/>
    <property type="evidence" value="ECO:0007669"/>
    <property type="project" value="UniProtKB-KW"/>
</dbReference>
<accession>A0A8H5NGK1</accession>
<comment type="caution">
    <text evidence="2">The sequence shown here is derived from an EMBL/GenBank/DDBJ whole genome shotgun (WGS) entry which is preliminary data.</text>
</comment>
<keyword evidence="2" id="KW-0645">Protease</keyword>
<feature type="compositionally biased region" description="Polar residues" evidence="1">
    <location>
        <begin position="1"/>
        <end position="30"/>
    </location>
</feature>
<dbReference type="EMBL" id="JAAOAQ010000125">
    <property type="protein sequence ID" value="KAF5565821.1"/>
    <property type="molecule type" value="Genomic_DNA"/>
</dbReference>
<feature type="region of interest" description="Disordered" evidence="1">
    <location>
        <begin position="1"/>
        <end position="34"/>
    </location>
</feature>
<keyword evidence="2" id="KW-0378">Hydrolase</keyword>
<reference evidence="2 3" key="1">
    <citation type="submission" date="2020-05" db="EMBL/GenBank/DDBJ databases">
        <title>Identification and distribution of gene clusters putatively required for synthesis of sphingolipid metabolism inhibitors in phylogenetically diverse species of the filamentous fungus Fusarium.</title>
        <authorList>
            <person name="Kim H.-S."/>
            <person name="Busman M."/>
            <person name="Brown D.W."/>
            <person name="Divon H."/>
            <person name="Uhlig S."/>
            <person name="Proctor R.H."/>
        </authorList>
    </citation>
    <scope>NUCLEOTIDE SEQUENCE [LARGE SCALE GENOMIC DNA]</scope>
    <source>
        <strain evidence="2 3">NRRL 13617</strain>
    </source>
</reference>
<evidence type="ECO:0000313" key="3">
    <source>
        <dbReference type="Proteomes" id="UP000582016"/>
    </source>
</evidence>
<proteinExistence type="predicted"/>
<dbReference type="OrthoDB" id="5030973at2759"/>
<sequence>MNISIPSASSNITTSPEKASDMSPTESRATGSGAEHIQSVKVFDVQMSESGSGGFHIKNSRQHPYQRSEVIQRTGSGIDIRCTLVDVVHGALSRESDFWASIPVFQFRFDPQRQTRRICEASIELTFDVVDLENELPEVDAISFDGNYSFLPSTRSETLVTGAGVGAEASFGAELNASLNWEKTSTREVSSFATIKDKWTSVQSFFGRVPEDDPVLLKPDLEATNVLKGYDAEELGSVDLETLGDVTVTTMIENAIKSHPV</sequence>
<organism evidence="2 3">
    <name type="scientific">Fusarium phyllophilum</name>
    <dbReference type="NCBI Taxonomy" id="47803"/>
    <lineage>
        <taxon>Eukaryota</taxon>
        <taxon>Fungi</taxon>
        <taxon>Dikarya</taxon>
        <taxon>Ascomycota</taxon>
        <taxon>Pezizomycotina</taxon>
        <taxon>Sordariomycetes</taxon>
        <taxon>Hypocreomycetidae</taxon>
        <taxon>Hypocreales</taxon>
        <taxon>Nectriaceae</taxon>
        <taxon>Fusarium</taxon>
        <taxon>Fusarium fujikuroi species complex</taxon>
    </lineage>
</organism>
<name>A0A8H5NGK1_9HYPO</name>
<protein>
    <submittedName>
        <fullName evidence="2">Intracellular serine protease</fullName>
    </submittedName>
</protein>
<evidence type="ECO:0000313" key="2">
    <source>
        <dbReference type="EMBL" id="KAF5565821.1"/>
    </source>
</evidence>
<evidence type="ECO:0000256" key="1">
    <source>
        <dbReference type="SAM" id="MobiDB-lite"/>
    </source>
</evidence>
<dbReference type="AlphaFoldDB" id="A0A8H5NGK1"/>
<dbReference type="Proteomes" id="UP000582016">
    <property type="component" value="Unassembled WGS sequence"/>
</dbReference>
<gene>
    <name evidence="2" type="ORF">FPHYL_4039</name>
</gene>
<keyword evidence="3" id="KW-1185">Reference proteome</keyword>